<proteinExistence type="predicted"/>
<evidence type="ECO:0000313" key="3">
    <source>
        <dbReference type="Proteomes" id="UP000035721"/>
    </source>
</evidence>
<evidence type="ECO:0000313" key="2">
    <source>
        <dbReference type="EMBL" id="CCH77415.1"/>
    </source>
</evidence>
<protein>
    <submittedName>
        <fullName evidence="2">Putative integral membrane protein</fullName>
    </submittedName>
</protein>
<dbReference type="OrthoDB" id="154912at2"/>
<name>A0A077LZL4_9MICO</name>
<dbReference type="Proteomes" id="UP000035721">
    <property type="component" value="Unassembled WGS sequence"/>
</dbReference>
<comment type="caution">
    <text evidence="2">The sequence shown here is derived from an EMBL/GenBank/DDBJ whole genome shotgun (WGS) entry which is preliminary data.</text>
</comment>
<keyword evidence="1" id="KW-0472">Membrane</keyword>
<keyword evidence="1" id="KW-1133">Transmembrane helix</keyword>
<accession>A0A077LZL4</accession>
<dbReference type="EMBL" id="CAJB01000105">
    <property type="protein sequence ID" value="CCH77415.1"/>
    <property type="molecule type" value="Genomic_DNA"/>
</dbReference>
<feature type="transmembrane region" description="Helical" evidence="1">
    <location>
        <begin position="128"/>
        <end position="149"/>
    </location>
</feature>
<keyword evidence="3" id="KW-1185">Reference proteome</keyword>
<organism evidence="2 3">
    <name type="scientific">Nostocoides japonicum T1-X7</name>
    <dbReference type="NCBI Taxonomy" id="1194083"/>
    <lineage>
        <taxon>Bacteria</taxon>
        <taxon>Bacillati</taxon>
        <taxon>Actinomycetota</taxon>
        <taxon>Actinomycetes</taxon>
        <taxon>Micrococcales</taxon>
        <taxon>Intrasporangiaceae</taxon>
        <taxon>Nostocoides</taxon>
    </lineage>
</organism>
<feature type="transmembrane region" description="Helical" evidence="1">
    <location>
        <begin position="100"/>
        <end position="122"/>
    </location>
</feature>
<feature type="transmembrane region" description="Helical" evidence="1">
    <location>
        <begin position="182"/>
        <end position="204"/>
    </location>
</feature>
<keyword evidence="1" id="KW-0812">Transmembrane</keyword>
<feature type="transmembrane region" description="Helical" evidence="1">
    <location>
        <begin position="73"/>
        <end position="93"/>
    </location>
</feature>
<dbReference type="AlphaFoldDB" id="A0A077LZL4"/>
<dbReference type="InterPro" id="IPR038750">
    <property type="entry name" value="YczE/YyaS-like"/>
</dbReference>
<feature type="transmembrane region" description="Helical" evidence="1">
    <location>
        <begin position="35"/>
        <end position="53"/>
    </location>
</feature>
<dbReference type="PANTHER" id="PTHR40078">
    <property type="entry name" value="INTEGRAL MEMBRANE PROTEIN-RELATED"/>
    <property type="match status" value="1"/>
</dbReference>
<gene>
    <name evidence="2" type="ORF">BN12_1930002</name>
</gene>
<evidence type="ECO:0000256" key="1">
    <source>
        <dbReference type="SAM" id="Phobius"/>
    </source>
</evidence>
<reference evidence="2 3" key="1">
    <citation type="journal article" date="2013" name="ISME J.">
        <title>A metabolic model for members of the genus Tetrasphaera involved in enhanced biological phosphorus removal.</title>
        <authorList>
            <person name="Kristiansen R."/>
            <person name="Nguyen H.T.T."/>
            <person name="Saunders A.M."/>
            <person name="Nielsen J.L."/>
            <person name="Wimmer R."/>
            <person name="Le V.Q."/>
            <person name="McIlroy S.J."/>
            <person name="Petrovski S."/>
            <person name="Seviour R.J."/>
            <person name="Calteau A."/>
            <person name="Nielsen K.L."/>
            <person name="Nielsen P.H."/>
        </authorList>
    </citation>
    <scope>NUCLEOTIDE SEQUENCE [LARGE SCALE GENOMIC DNA]</scope>
    <source>
        <strain evidence="2 3">T1-X7</strain>
    </source>
</reference>
<sequence length="236" mass="25185">MSPLAVLRRARSRRVELASLTPWQQLRAGHLPRRLVQLFVGLWLYGTAMGMFVRSGLGLDPWDVLHDGLRRHWGLSFGAVVIIVGFAVLFLWIPLRQWPGLGTVANAVVIGIATNVTLDLLAAPDALALRWILLLAGIVLNGLAGALYIGSQLGPGPRDGLMTGLSRRTGLSIRLVRTSLEVTVLVVGWLLGGVVGVGTILYAVSIGPLVQLFLPMVTVRLHACDAAGAGLSWSPG</sequence>
<dbReference type="STRING" id="1194083.BN12_1930002"/>
<dbReference type="PANTHER" id="PTHR40078:SF1">
    <property type="entry name" value="INTEGRAL MEMBRANE PROTEIN"/>
    <property type="match status" value="1"/>
</dbReference>
<dbReference type="RefSeq" id="WP_053080218.1">
    <property type="nucleotide sequence ID" value="NZ_HF570958.1"/>
</dbReference>
<dbReference type="Pfam" id="PF19700">
    <property type="entry name" value="DUF6198"/>
    <property type="match status" value="1"/>
</dbReference>